<dbReference type="EMBL" id="BAABKQ010000001">
    <property type="protein sequence ID" value="GAA4811847.1"/>
    <property type="molecule type" value="Genomic_DNA"/>
</dbReference>
<evidence type="ECO:0000313" key="3">
    <source>
        <dbReference type="Proteomes" id="UP001500839"/>
    </source>
</evidence>
<dbReference type="Proteomes" id="UP001500839">
    <property type="component" value="Unassembled WGS sequence"/>
</dbReference>
<protein>
    <recommendedName>
        <fullName evidence="1">Transposase IS110-like N-terminal domain-containing protein</fullName>
    </recommendedName>
</protein>
<comment type="caution">
    <text evidence="2">The sequence shown here is derived from an EMBL/GenBank/DDBJ whole genome shotgun (WGS) entry which is preliminary data.</text>
</comment>
<organism evidence="2 3">
    <name type="scientific">Tomitella cavernea</name>
    <dbReference type="NCBI Taxonomy" id="1387982"/>
    <lineage>
        <taxon>Bacteria</taxon>
        <taxon>Bacillati</taxon>
        <taxon>Actinomycetota</taxon>
        <taxon>Actinomycetes</taxon>
        <taxon>Mycobacteriales</taxon>
        <taxon>Tomitella</taxon>
    </lineage>
</organism>
<dbReference type="InterPro" id="IPR002525">
    <property type="entry name" value="Transp_IS110-like_N"/>
</dbReference>
<keyword evidence="3" id="KW-1185">Reference proteome</keyword>
<proteinExistence type="predicted"/>
<feature type="domain" description="Transposase IS110-like N-terminal" evidence="1">
    <location>
        <begin position="11"/>
        <end position="84"/>
    </location>
</feature>
<accession>A0ABP9CJ12</accession>
<evidence type="ECO:0000313" key="2">
    <source>
        <dbReference type="EMBL" id="GAA4811847.1"/>
    </source>
</evidence>
<reference evidence="3" key="1">
    <citation type="journal article" date="2019" name="Int. J. Syst. Evol. Microbiol.">
        <title>The Global Catalogue of Microorganisms (GCM) 10K type strain sequencing project: providing services to taxonomists for standard genome sequencing and annotation.</title>
        <authorList>
            <consortium name="The Broad Institute Genomics Platform"/>
            <consortium name="The Broad Institute Genome Sequencing Center for Infectious Disease"/>
            <person name="Wu L."/>
            <person name="Ma J."/>
        </authorList>
    </citation>
    <scope>NUCLEOTIDE SEQUENCE [LARGE SCALE GENOMIC DNA]</scope>
    <source>
        <strain evidence="3">JCM 18542</strain>
    </source>
</reference>
<evidence type="ECO:0000259" key="1">
    <source>
        <dbReference type="Pfam" id="PF01548"/>
    </source>
</evidence>
<name>A0ABP9CJ12_9ACTN</name>
<dbReference type="RefSeq" id="WP_242474595.1">
    <property type="nucleotide sequence ID" value="NZ_BAABKQ010000001.1"/>
</dbReference>
<dbReference type="Pfam" id="PF01548">
    <property type="entry name" value="DEDD_Tnp_IS110"/>
    <property type="match status" value="1"/>
</dbReference>
<sequence>MMTEPLEIYGGVDTHAETIHVAAIDDRGQPQADHEYPTTPAGYRKAIAFLHSRGRVRVVGVEGTSSYGAGITRALSAEGLTVAEAIRPDRADRRRHGKSVPLRLLKRAIAREMFTLLTKPVQAPEYADLRTTRQSKNITLTAVARDFSVWPTVISRIERGLQRDDAFVDTYREWLAAA</sequence>
<gene>
    <name evidence="2" type="ORF">GCM10023353_15610</name>
</gene>